<dbReference type="Proteomes" id="UP000186705">
    <property type="component" value="Unassembled WGS sequence"/>
</dbReference>
<evidence type="ECO:0000259" key="5">
    <source>
        <dbReference type="Pfam" id="PF11967"/>
    </source>
</evidence>
<keyword evidence="7" id="KW-1185">Reference proteome</keyword>
<evidence type="ECO:0000256" key="1">
    <source>
        <dbReference type="ARBA" id="ARBA00022763"/>
    </source>
</evidence>
<dbReference type="GO" id="GO:0006302">
    <property type="term" value="P:double-strand break repair"/>
    <property type="evidence" value="ECO:0007669"/>
    <property type="project" value="TreeGrafter"/>
</dbReference>
<dbReference type="RefSeq" id="WP_076341833.1">
    <property type="nucleotide sequence ID" value="NZ_CAJTMI010000006.1"/>
</dbReference>
<name>A0A1U7NL74_9FIRM</name>
<accession>A0A1U7NL74</accession>
<protein>
    <recommendedName>
        <fullName evidence="4">DNA repair protein RecO</fullName>
    </recommendedName>
    <alternativeName>
        <fullName evidence="4">Recombination protein O</fullName>
    </alternativeName>
</protein>
<dbReference type="OrthoDB" id="9797083at2"/>
<keyword evidence="3 4" id="KW-0234">DNA repair</keyword>
<reference evidence="6 7" key="1">
    <citation type="submission" date="2016-11" db="EMBL/GenBank/DDBJ databases">
        <title>Description of two novel members of the family Erysipelotrichaceae: Ileibacterium lipovorans gen. nov., sp. nov. and Dubosiella newyorkensis, gen. nov., sp. nov.</title>
        <authorList>
            <person name="Cox L.M."/>
            <person name="Sohn J."/>
            <person name="Tyrrell K.L."/>
            <person name="Citron D.M."/>
            <person name="Lawson P.A."/>
            <person name="Patel N.B."/>
            <person name="Iizumi T."/>
            <person name="Perez-Perez G.I."/>
            <person name="Goldstein E.J."/>
            <person name="Blaser M.J."/>
        </authorList>
    </citation>
    <scope>NUCLEOTIDE SEQUENCE [LARGE SCALE GENOMIC DNA]</scope>
    <source>
        <strain evidence="6 7">NYU-BL-A4</strain>
    </source>
</reference>
<organism evidence="6 7">
    <name type="scientific">Dubosiella newyorkensis</name>
    <dbReference type="NCBI Taxonomy" id="1862672"/>
    <lineage>
        <taxon>Bacteria</taxon>
        <taxon>Bacillati</taxon>
        <taxon>Bacillota</taxon>
        <taxon>Erysipelotrichia</taxon>
        <taxon>Erysipelotrichales</taxon>
        <taxon>Erysipelotrichaceae</taxon>
        <taxon>Dubosiella</taxon>
    </lineage>
</organism>
<dbReference type="NCBIfam" id="TIGR00613">
    <property type="entry name" value="reco"/>
    <property type="match status" value="1"/>
</dbReference>
<comment type="similarity">
    <text evidence="4">Belongs to the RecO family.</text>
</comment>
<dbReference type="InterPro" id="IPR003717">
    <property type="entry name" value="RecO"/>
</dbReference>
<dbReference type="PANTHER" id="PTHR33991">
    <property type="entry name" value="DNA REPAIR PROTEIN RECO"/>
    <property type="match status" value="1"/>
</dbReference>
<comment type="caution">
    <text evidence="6">The sequence shown here is derived from an EMBL/GenBank/DDBJ whole genome shotgun (WGS) entry which is preliminary data.</text>
</comment>
<dbReference type="GO" id="GO:0006310">
    <property type="term" value="P:DNA recombination"/>
    <property type="evidence" value="ECO:0007669"/>
    <property type="project" value="UniProtKB-UniRule"/>
</dbReference>
<keyword evidence="2 4" id="KW-0233">DNA recombination</keyword>
<evidence type="ECO:0000313" key="7">
    <source>
        <dbReference type="Proteomes" id="UP000186705"/>
    </source>
</evidence>
<evidence type="ECO:0000313" key="6">
    <source>
        <dbReference type="EMBL" id="OLU45349.1"/>
    </source>
</evidence>
<sequence>MNQFEGLVLQSQEYKENDAIVHVLGADRILSVYARGVQKQTSKNRRIILPFSLVKLIVDHKEQREMDLLIKGELIEYFYKVQDSLLGQSLCFVCNDLLMRTKILPYYQSLMLALYRSIENKSQDMYSYVCFLIASILKEEGLAPEVDCCVIDQQTSRIETFSIEEGGFLCSECNGNRYPKWKKSELIKIRSLFKAQPKDMDYLFSKHQYDLEDVLLLLRWYERHTQIELSSVRFLKSIHTMERA</sequence>
<dbReference type="SUPFAM" id="SSF50249">
    <property type="entry name" value="Nucleic acid-binding proteins"/>
    <property type="match status" value="1"/>
</dbReference>
<dbReference type="InterPro" id="IPR012340">
    <property type="entry name" value="NA-bd_OB-fold"/>
</dbReference>
<proteinExistence type="inferred from homology"/>
<dbReference type="EMBL" id="MPKA01000086">
    <property type="protein sequence ID" value="OLU45349.1"/>
    <property type="molecule type" value="Genomic_DNA"/>
</dbReference>
<dbReference type="HAMAP" id="MF_00201">
    <property type="entry name" value="RecO"/>
    <property type="match status" value="1"/>
</dbReference>
<feature type="domain" description="DNA replication/recombination mediator RecO N-terminal" evidence="5">
    <location>
        <begin position="3"/>
        <end position="78"/>
    </location>
</feature>
<dbReference type="SUPFAM" id="SSF57863">
    <property type="entry name" value="ArfGap/RecO-like zinc finger"/>
    <property type="match status" value="1"/>
</dbReference>
<dbReference type="AlphaFoldDB" id="A0A1U7NL74"/>
<evidence type="ECO:0000256" key="3">
    <source>
        <dbReference type="ARBA" id="ARBA00023204"/>
    </source>
</evidence>
<dbReference type="GeneID" id="78275981"/>
<evidence type="ECO:0000256" key="2">
    <source>
        <dbReference type="ARBA" id="ARBA00023172"/>
    </source>
</evidence>
<dbReference type="Gene3D" id="2.40.50.140">
    <property type="entry name" value="Nucleic acid-binding proteins"/>
    <property type="match status" value="1"/>
</dbReference>
<keyword evidence="1 4" id="KW-0227">DNA damage</keyword>
<dbReference type="PANTHER" id="PTHR33991:SF1">
    <property type="entry name" value="DNA REPAIR PROTEIN RECO"/>
    <property type="match status" value="1"/>
</dbReference>
<comment type="function">
    <text evidence="4">Involved in DNA repair and RecF pathway recombination.</text>
</comment>
<dbReference type="Pfam" id="PF11967">
    <property type="entry name" value="RecO_N"/>
    <property type="match status" value="1"/>
</dbReference>
<dbReference type="InterPro" id="IPR037278">
    <property type="entry name" value="ARFGAP/RecO"/>
</dbReference>
<dbReference type="STRING" id="1862672.BO225_08515"/>
<gene>
    <name evidence="4" type="primary">recO</name>
    <name evidence="6" type="ORF">BO225_08515</name>
</gene>
<dbReference type="InterPro" id="IPR022572">
    <property type="entry name" value="DNA_rep/recomb_RecO_N"/>
</dbReference>
<evidence type="ECO:0000256" key="4">
    <source>
        <dbReference type="HAMAP-Rule" id="MF_00201"/>
    </source>
</evidence>
<dbReference type="GO" id="GO:0043590">
    <property type="term" value="C:bacterial nucleoid"/>
    <property type="evidence" value="ECO:0007669"/>
    <property type="project" value="TreeGrafter"/>
</dbReference>